<keyword evidence="2" id="KW-1185">Reference proteome</keyword>
<reference evidence="1 2" key="1">
    <citation type="submission" date="2020-10" db="EMBL/GenBank/DDBJ databases">
        <title>Trueperella pecoris sp. nov. isolated from bovine and porcine specimens.</title>
        <authorList>
            <person name="Schoenecker L."/>
            <person name="Schnydrig P."/>
            <person name="Brodard I."/>
            <person name="Thomann A."/>
            <person name="Hemphill A."/>
            <person name="Rodriguez-Campos S."/>
            <person name="Perreten V."/>
            <person name="Jores J."/>
            <person name="Kittl S."/>
        </authorList>
    </citation>
    <scope>NUCLEOTIDE SEQUENCE [LARGE SCALE GENOMIC DNA]</scope>
    <source>
        <strain evidence="1 2">15A0121</strain>
    </source>
</reference>
<organism evidence="1 2">
    <name type="scientific">Trueperella pecoris</name>
    <dbReference type="NCBI Taxonomy" id="2733571"/>
    <lineage>
        <taxon>Bacteria</taxon>
        <taxon>Bacillati</taxon>
        <taxon>Actinomycetota</taxon>
        <taxon>Actinomycetes</taxon>
        <taxon>Actinomycetales</taxon>
        <taxon>Actinomycetaceae</taxon>
        <taxon>Trueperella</taxon>
    </lineage>
</organism>
<protein>
    <submittedName>
        <fullName evidence="1">Uncharacterized protein</fullName>
    </submittedName>
</protein>
<gene>
    <name evidence="1" type="ORF">INS88_03360</name>
</gene>
<sequence>MLWEAGTPFGLTSLKLIVLLATVGLTSIFILLRRTGCQEQVSARRWVNPLLYGLGITMPVFALLFFYNRSLGFYPSFAELAEQIAVLPT</sequence>
<evidence type="ECO:0000313" key="1">
    <source>
        <dbReference type="EMBL" id="QOR46253.1"/>
    </source>
</evidence>
<accession>A0A7M1QWL8</accession>
<proteinExistence type="predicted"/>
<dbReference type="EMBL" id="CP063213">
    <property type="protein sequence ID" value="QOR46253.1"/>
    <property type="molecule type" value="Genomic_DNA"/>
</dbReference>
<dbReference type="AlphaFoldDB" id="A0A7M1QWL8"/>
<accession>A0A8A5U6Y4</accession>
<name>A0A7M1QWL8_9ACTO</name>
<dbReference type="RefSeq" id="WP_193326051.1">
    <property type="nucleotide sequence ID" value="NZ_CP053291.1"/>
</dbReference>
<dbReference type="Proteomes" id="UP000595053">
    <property type="component" value="Chromosome"/>
</dbReference>
<evidence type="ECO:0000313" key="2">
    <source>
        <dbReference type="Proteomes" id="UP000595053"/>
    </source>
</evidence>